<feature type="signal peptide" evidence="3">
    <location>
        <begin position="1"/>
        <end position="19"/>
    </location>
</feature>
<reference evidence="5" key="1">
    <citation type="submission" date="2023-01" db="EMBL/GenBank/DDBJ databases">
        <title>Genome assembly of the deep-sea coral Lophelia pertusa.</title>
        <authorList>
            <person name="Herrera S."/>
            <person name="Cordes E."/>
        </authorList>
    </citation>
    <scope>NUCLEOTIDE SEQUENCE</scope>
    <source>
        <strain evidence="5">USNM1676648</strain>
        <tissue evidence="5">Polyp</tissue>
    </source>
</reference>
<dbReference type="PROSITE" id="PS50835">
    <property type="entry name" value="IG_LIKE"/>
    <property type="match status" value="1"/>
</dbReference>
<proteinExistence type="predicted"/>
<name>A0A9W9Z3T8_9CNID</name>
<keyword evidence="2" id="KW-0812">Transmembrane</keyword>
<evidence type="ECO:0000259" key="4">
    <source>
        <dbReference type="PROSITE" id="PS50835"/>
    </source>
</evidence>
<dbReference type="AlphaFoldDB" id="A0A9W9Z3T8"/>
<feature type="region of interest" description="Disordered" evidence="1">
    <location>
        <begin position="176"/>
        <end position="202"/>
    </location>
</feature>
<keyword evidence="6" id="KW-1185">Reference proteome</keyword>
<feature type="chain" id="PRO_5040767869" description="Ig-like domain-containing protein" evidence="3">
    <location>
        <begin position="20"/>
        <end position="202"/>
    </location>
</feature>
<feature type="transmembrane region" description="Helical" evidence="2">
    <location>
        <begin position="125"/>
        <end position="146"/>
    </location>
</feature>
<dbReference type="InterPro" id="IPR007110">
    <property type="entry name" value="Ig-like_dom"/>
</dbReference>
<feature type="domain" description="Ig-like" evidence="4">
    <location>
        <begin position="21"/>
        <end position="114"/>
    </location>
</feature>
<dbReference type="InterPro" id="IPR013783">
    <property type="entry name" value="Ig-like_fold"/>
</dbReference>
<evidence type="ECO:0000313" key="6">
    <source>
        <dbReference type="Proteomes" id="UP001163046"/>
    </source>
</evidence>
<comment type="caution">
    <text evidence="5">The sequence shown here is derived from an EMBL/GenBank/DDBJ whole genome shotgun (WGS) entry which is preliminary data.</text>
</comment>
<sequence>MCVFLVVLFGSVLLQSVYGTPEILNNGTSLDTKDDDIAHFTCTSRGQPRPLFRWEKEGVTVKDTDEGIAILSRSNDSLEESHLFIAVTGDGRRGDYICVVSTEEGVAKQSFSIKGTSNKLSSLDIAAIGISVGLGVFFVVTIGFLLRRGANKKKQSERRQRARTISQSSCQENGALIADSTPDEESKSRNGIRKSNTCVTTV</sequence>
<evidence type="ECO:0000256" key="3">
    <source>
        <dbReference type="SAM" id="SignalP"/>
    </source>
</evidence>
<keyword evidence="2" id="KW-0472">Membrane</keyword>
<evidence type="ECO:0000313" key="5">
    <source>
        <dbReference type="EMBL" id="KAJ7374557.1"/>
    </source>
</evidence>
<accession>A0A9W9Z3T8</accession>
<keyword evidence="3" id="KW-0732">Signal</keyword>
<dbReference type="EMBL" id="MU826827">
    <property type="protein sequence ID" value="KAJ7374557.1"/>
    <property type="molecule type" value="Genomic_DNA"/>
</dbReference>
<dbReference type="OrthoDB" id="5985519at2759"/>
<evidence type="ECO:0000256" key="2">
    <source>
        <dbReference type="SAM" id="Phobius"/>
    </source>
</evidence>
<evidence type="ECO:0000256" key="1">
    <source>
        <dbReference type="SAM" id="MobiDB-lite"/>
    </source>
</evidence>
<feature type="compositionally biased region" description="Polar residues" evidence="1">
    <location>
        <begin position="193"/>
        <end position="202"/>
    </location>
</feature>
<keyword evidence="2" id="KW-1133">Transmembrane helix</keyword>
<dbReference type="Proteomes" id="UP001163046">
    <property type="component" value="Unassembled WGS sequence"/>
</dbReference>
<dbReference type="Pfam" id="PF13927">
    <property type="entry name" value="Ig_3"/>
    <property type="match status" value="1"/>
</dbReference>
<dbReference type="Gene3D" id="2.60.40.10">
    <property type="entry name" value="Immunoglobulins"/>
    <property type="match status" value="1"/>
</dbReference>
<dbReference type="SUPFAM" id="SSF48726">
    <property type="entry name" value="Immunoglobulin"/>
    <property type="match status" value="1"/>
</dbReference>
<organism evidence="5 6">
    <name type="scientific">Desmophyllum pertusum</name>
    <dbReference type="NCBI Taxonomy" id="174260"/>
    <lineage>
        <taxon>Eukaryota</taxon>
        <taxon>Metazoa</taxon>
        <taxon>Cnidaria</taxon>
        <taxon>Anthozoa</taxon>
        <taxon>Hexacorallia</taxon>
        <taxon>Scleractinia</taxon>
        <taxon>Caryophylliina</taxon>
        <taxon>Caryophylliidae</taxon>
        <taxon>Desmophyllum</taxon>
    </lineage>
</organism>
<protein>
    <recommendedName>
        <fullName evidence="4">Ig-like domain-containing protein</fullName>
    </recommendedName>
</protein>
<gene>
    <name evidence="5" type="ORF">OS493_004895</name>
</gene>
<dbReference type="InterPro" id="IPR036179">
    <property type="entry name" value="Ig-like_dom_sf"/>
</dbReference>